<dbReference type="InterPro" id="IPR005532">
    <property type="entry name" value="SUMF_dom"/>
</dbReference>
<dbReference type="InterPro" id="IPR051043">
    <property type="entry name" value="Sulfatase_Mod_Factor_Kinase"/>
</dbReference>
<dbReference type="Proteomes" id="UP000325372">
    <property type="component" value="Unassembled WGS sequence"/>
</dbReference>
<feature type="domain" description="Sulfatase-modifying factor enzyme-like" evidence="1">
    <location>
        <begin position="4"/>
        <end position="230"/>
    </location>
</feature>
<dbReference type="GO" id="GO:0120147">
    <property type="term" value="F:formylglycine-generating oxidase activity"/>
    <property type="evidence" value="ECO:0007669"/>
    <property type="project" value="TreeGrafter"/>
</dbReference>
<dbReference type="Pfam" id="PF03781">
    <property type="entry name" value="FGE-sulfatase"/>
    <property type="match status" value="1"/>
</dbReference>
<evidence type="ECO:0000313" key="3">
    <source>
        <dbReference type="Proteomes" id="UP000325372"/>
    </source>
</evidence>
<dbReference type="InterPro" id="IPR016187">
    <property type="entry name" value="CTDL_fold"/>
</dbReference>
<dbReference type="SUPFAM" id="SSF56436">
    <property type="entry name" value="C-type lectin-like"/>
    <property type="match status" value="1"/>
</dbReference>
<proteinExistence type="predicted"/>
<reference evidence="2 3" key="1">
    <citation type="submission" date="2019-09" db="EMBL/GenBank/DDBJ databases">
        <title>Wenzhouxiangella sp. Genome sequencing and assembly.</title>
        <authorList>
            <person name="Zhang R."/>
        </authorList>
    </citation>
    <scope>NUCLEOTIDE SEQUENCE [LARGE SCALE GENOMIC DNA]</scope>
    <source>
        <strain evidence="2 3">W260</strain>
    </source>
</reference>
<dbReference type="AlphaFoldDB" id="A0A5N0TCV0"/>
<dbReference type="Gene3D" id="3.90.1580.10">
    <property type="entry name" value="paralog of FGE (formylglycine-generating enzyme)"/>
    <property type="match status" value="1"/>
</dbReference>
<evidence type="ECO:0000259" key="1">
    <source>
        <dbReference type="Pfam" id="PF03781"/>
    </source>
</evidence>
<comment type="caution">
    <text evidence="2">The sequence shown here is derived from an EMBL/GenBank/DDBJ whole genome shotgun (WGS) entry which is preliminary data.</text>
</comment>
<dbReference type="PANTHER" id="PTHR23150">
    <property type="entry name" value="SULFATASE MODIFYING FACTOR 1, 2"/>
    <property type="match status" value="1"/>
</dbReference>
<dbReference type="PANTHER" id="PTHR23150:SF19">
    <property type="entry name" value="FORMYLGLYCINE-GENERATING ENZYME"/>
    <property type="match status" value="1"/>
</dbReference>
<protein>
    <submittedName>
        <fullName evidence="2">Formylglycine-generating enzyme family protein</fullName>
    </submittedName>
</protein>
<organism evidence="2 3">
    <name type="scientific">Marinihelvus fidelis</name>
    <dbReference type="NCBI Taxonomy" id="2613842"/>
    <lineage>
        <taxon>Bacteria</taxon>
        <taxon>Pseudomonadati</taxon>
        <taxon>Pseudomonadota</taxon>
        <taxon>Gammaproteobacteria</taxon>
        <taxon>Chromatiales</taxon>
        <taxon>Wenzhouxiangellaceae</taxon>
        <taxon>Marinihelvus</taxon>
    </lineage>
</organism>
<dbReference type="InterPro" id="IPR042095">
    <property type="entry name" value="SUMF_sf"/>
</dbReference>
<accession>A0A5N0TCV0</accession>
<dbReference type="EMBL" id="VYXP01000003">
    <property type="protein sequence ID" value="KAA9132835.1"/>
    <property type="molecule type" value="Genomic_DNA"/>
</dbReference>
<sequence length="241" mass="26789">MVRINAGEYSPLFKGADGPRRIRVEAFWLDRHAVTNAQFAAFIRAEPRWAPDNIKPVFADDTYLDHWREHDPTAADGIGNQPVTNVSWFAARAYCKAQGKRLPTEDEWELAAAASETEPNGTDDAAFRARILEWYSKPAITRLPAVEDTWTNYWGVSGIHGVTWELVDDFNTALVSGESRGDAALENKLYCGAGAAAAIDPSDYAAFMRYAMRSSYRAKSTLRSLGFRCASDNKNQTVVSQ</sequence>
<keyword evidence="3" id="KW-1185">Reference proteome</keyword>
<evidence type="ECO:0000313" key="2">
    <source>
        <dbReference type="EMBL" id="KAA9132835.1"/>
    </source>
</evidence>
<name>A0A5N0TCV0_9GAMM</name>
<gene>
    <name evidence="2" type="ORF">F3N42_05615</name>
</gene>